<name>A0AA38VVY7_9PEZI</name>
<proteinExistence type="predicted"/>
<protein>
    <submittedName>
        <fullName evidence="1">Uncharacterized protein</fullName>
    </submittedName>
</protein>
<organism evidence="1 2">
    <name type="scientific">Pleurostoma richardsiae</name>
    <dbReference type="NCBI Taxonomy" id="41990"/>
    <lineage>
        <taxon>Eukaryota</taxon>
        <taxon>Fungi</taxon>
        <taxon>Dikarya</taxon>
        <taxon>Ascomycota</taxon>
        <taxon>Pezizomycotina</taxon>
        <taxon>Sordariomycetes</taxon>
        <taxon>Sordariomycetidae</taxon>
        <taxon>Calosphaeriales</taxon>
        <taxon>Pleurostomataceae</taxon>
        <taxon>Pleurostoma</taxon>
    </lineage>
</organism>
<comment type="caution">
    <text evidence="1">The sequence shown here is derived from an EMBL/GenBank/DDBJ whole genome shotgun (WGS) entry which is preliminary data.</text>
</comment>
<sequence length="232" mass="23763">MLSLHDVDERMVPEAAPVILVAEYDVVSFVQVVEEVADAGVEVSVQVISVENDIPLEDPLTGAAMLVPLIGGVAEDADVLVLAGPVEAVEFAGYGPVDVVMIAEVVPPVTRDKLRLGEAAVGPPDAVEFVGKGAAVDVLPLMAAVRLVPAADGRGVSDVNVTPPELPGTEDAGYGAVDVLGPVRDAAVVEFKELEDSVDEVAAGVVPDETVAEARPVVEFKNGAEGDATGVL</sequence>
<accession>A0AA38VVY7</accession>
<evidence type="ECO:0000313" key="2">
    <source>
        <dbReference type="Proteomes" id="UP001174694"/>
    </source>
</evidence>
<gene>
    <name evidence="1" type="ORF">NKR23_g1613</name>
</gene>
<dbReference type="Proteomes" id="UP001174694">
    <property type="component" value="Unassembled WGS sequence"/>
</dbReference>
<evidence type="ECO:0000313" key="1">
    <source>
        <dbReference type="EMBL" id="KAJ9155318.1"/>
    </source>
</evidence>
<dbReference type="EMBL" id="JANBVO010000003">
    <property type="protein sequence ID" value="KAJ9155318.1"/>
    <property type="molecule type" value="Genomic_DNA"/>
</dbReference>
<dbReference type="AlphaFoldDB" id="A0AA38VVY7"/>
<reference evidence="1" key="1">
    <citation type="submission" date="2022-07" db="EMBL/GenBank/DDBJ databases">
        <title>Fungi with potential for degradation of polypropylene.</title>
        <authorList>
            <person name="Gostincar C."/>
        </authorList>
    </citation>
    <scope>NUCLEOTIDE SEQUENCE</scope>
    <source>
        <strain evidence="1">EXF-13308</strain>
    </source>
</reference>
<keyword evidence="2" id="KW-1185">Reference proteome</keyword>